<evidence type="ECO:0000313" key="2">
    <source>
        <dbReference type="EMBL" id="UTY38816.1"/>
    </source>
</evidence>
<evidence type="ECO:0000313" key="3">
    <source>
        <dbReference type="Proteomes" id="UP001060112"/>
    </source>
</evidence>
<evidence type="ECO:0008006" key="4">
    <source>
        <dbReference type="Google" id="ProtNLM"/>
    </source>
</evidence>
<proteinExistence type="predicted"/>
<dbReference type="EMBL" id="CP101620">
    <property type="protein sequence ID" value="UTY38816.1"/>
    <property type="molecule type" value="Genomic_DNA"/>
</dbReference>
<dbReference type="RefSeq" id="WP_290139469.1">
    <property type="nucleotide sequence ID" value="NZ_CP101620.1"/>
</dbReference>
<sequence length="123" mass="14526">MEKINSTLAVLSPGKIDSGHCIRYKNKFYIPVSDRGVPYYLKKKTDCMVIESFDGELYVNVLDELFIMKEIPQHERHSREFDGKIKERKPKKQYIPPMEHPWRNDDFLGFLARQKHRTNGANI</sequence>
<protein>
    <recommendedName>
        <fullName evidence="4">Transposase</fullName>
    </recommendedName>
</protein>
<reference evidence="2" key="1">
    <citation type="submission" date="2022-07" db="EMBL/GenBank/DDBJ databases">
        <title>Faecal culturing of patients with breast cancer.</title>
        <authorList>
            <person name="Teng N.M.Y."/>
            <person name="Kiu R."/>
            <person name="Evans R."/>
            <person name="Baker D.J."/>
            <person name="Zenner C."/>
            <person name="Robinson S.D."/>
            <person name="Hall L.J."/>
        </authorList>
    </citation>
    <scope>NUCLEOTIDE SEQUENCE</scope>
    <source>
        <strain evidence="2">LH1062</strain>
    </source>
</reference>
<accession>A0ABY5I0D9</accession>
<feature type="region of interest" description="Disordered" evidence="1">
    <location>
        <begin position="77"/>
        <end position="100"/>
    </location>
</feature>
<dbReference type="Proteomes" id="UP001060112">
    <property type="component" value="Chromosome"/>
</dbReference>
<keyword evidence="3" id="KW-1185">Reference proteome</keyword>
<evidence type="ECO:0000256" key="1">
    <source>
        <dbReference type="SAM" id="MobiDB-lite"/>
    </source>
</evidence>
<organism evidence="2 3">
    <name type="scientific">Allocoprobacillus halotolerans</name>
    <dbReference type="NCBI Taxonomy" id="2944914"/>
    <lineage>
        <taxon>Bacteria</taxon>
        <taxon>Bacillati</taxon>
        <taxon>Bacillota</taxon>
        <taxon>Erysipelotrichia</taxon>
        <taxon>Erysipelotrichales</taxon>
        <taxon>Erysipelotrichaceae</taxon>
        <taxon>Allocoprobacillus</taxon>
    </lineage>
</organism>
<gene>
    <name evidence="2" type="ORF">NMU03_14645</name>
</gene>
<name>A0ABY5I0D9_9FIRM</name>